<sequence length="84" mass="9541">MIKQCNKKFRTIKEVKDYMCMNTGLLSTEFKAQWVGRGMLPENIVITFSNPIQAKDTLIQMIDDGWFVNDLTTPVDGPIAITCL</sequence>
<proteinExistence type="predicted"/>
<organism evidence="1">
    <name type="scientific">marine metagenome</name>
    <dbReference type="NCBI Taxonomy" id="408172"/>
    <lineage>
        <taxon>unclassified sequences</taxon>
        <taxon>metagenomes</taxon>
        <taxon>ecological metagenomes</taxon>
    </lineage>
</organism>
<name>A0A382ZRV5_9ZZZZ</name>
<dbReference type="EMBL" id="UINC01186099">
    <property type="protein sequence ID" value="SVD98153.1"/>
    <property type="molecule type" value="Genomic_DNA"/>
</dbReference>
<evidence type="ECO:0000313" key="1">
    <source>
        <dbReference type="EMBL" id="SVD98153.1"/>
    </source>
</evidence>
<dbReference type="AlphaFoldDB" id="A0A382ZRV5"/>
<protein>
    <submittedName>
        <fullName evidence="1">Uncharacterized protein</fullName>
    </submittedName>
</protein>
<reference evidence="1" key="1">
    <citation type="submission" date="2018-05" db="EMBL/GenBank/DDBJ databases">
        <authorList>
            <person name="Lanie J.A."/>
            <person name="Ng W.-L."/>
            <person name="Kazmierczak K.M."/>
            <person name="Andrzejewski T.M."/>
            <person name="Davidsen T.M."/>
            <person name="Wayne K.J."/>
            <person name="Tettelin H."/>
            <person name="Glass J.I."/>
            <person name="Rusch D."/>
            <person name="Podicherti R."/>
            <person name="Tsui H.-C.T."/>
            <person name="Winkler M.E."/>
        </authorList>
    </citation>
    <scope>NUCLEOTIDE SEQUENCE</scope>
</reference>
<gene>
    <name evidence="1" type="ORF">METZ01_LOCUS451007</name>
</gene>
<accession>A0A382ZRV5</accession>